<dbReference type="eggNOG" id="COG0675">
    <property type="taxonomic scope" value="Bacteria"/>
</dbReference>
<dbReference type="EMBL" id="CP000393">
    <property type="protein sequence ID" value="ABG50506.1"/>
    <property type="molecule type" value="Genomic_DNA"/>
</dbReference>
<accession>Q116R8</accession>
<dbReference type="HOGENOM" id="CLU_3031147_0_0_3"/>
<dbReference type="KEGG" id="ter:Tery_1144"/>
<protein>
    <submittedName>
        <fullName evidence="1">Transposase, IS891/IS1136/IS1341</fullName>
    </submittedName>
</protein>
<reference evidence="1" key="1">
    <citation type="submission" date="2006-06" db="EMBL/GenBank/DDBJ databases">
        <title>Complete sequence of Trichodesmium erythraeum IMS101.</title>
        <authorList>
            <consortium name="US DOE Joint Genome Institute"/>
            <person name="Copeland A."/>
            <person name="Lucas S."/>
            <person name="Lapidus A."/>
            <person name="Barry K."/>
            <person name="Detter J.C."/>
            <person name="Glavina del Rio T."/>
            <person name="Hammon N."/>
            <person name="Israni S."/>
            <person name="Dalin E."/>
            <person name="Tice H."/>
            <person name="Pitluck S."/>
            <person name="Kiss H."/>
            <person name="Munk A.C."/>
            <person name="Brettin T."/>
            <person name="Bruce D."/>
            <person name="Han C."/>
            <person name="Tapia R."/>
            <person name="Gilna P."/>
            <person name="Schmutz J."/>
            <person name="Larimer F."/>
            <person name="Land M."/>
            <person name="Hauser L."/>
            <person name="Kyrpides N."/>
            <person name="Kim E."/>
            <person name="Richardson P."/>
        </authorList>
    </citation>
    <scope>NUCLEOTIDE SEQUENCE [LARGE SCALE GENOMIC DNA]</scope>
    <source>
        <strain evidence="1">IMS101</strain>
    </source>
</reference>
<dbReference type="RefSeq" id="WP_011610892.1">
    <property type="nucleotide sequence ID" value="NC_008312.1"/>
</dbReference>
<sequence>MLNSKEKQKDLILITEVSCIPLQQSVRYLQTAVTNFFSGHTTYPNFKKKKEIVVV</sequence>
<dbReference type="AlphaFoldDB" id="Q116R8"/>
<organism evidence="1">
    <name type="scientific">Trichodesmium erythraeum (strain IMS101)</name>
    <dbReference type="NCBI Taxonomy" id="203124"/>
    <lineage>
        <taxon>Bacteria</taxon>
        <taxon>Bacillati</taxon>
        <taxon>Cyanobacteriota</taxon>
        <taxon>Cyanophyceae</taxon>
        <taxon>Oscillatoriophycideae</taxon>
        <taxon>Oscillatoriales</taxon>
        <taxon>Microcoleaceae</taxon>
        <taxon>Trichodesmium</taxon>
    </lineage>
</organism>
<dbReference type="STRING" id="203124.Tery_1144"/>
<name>Q116R8_TRIEI</name>
<gene>
    <name evidence="1" type="ordered locus">Tery_1144</name>
</gene>
<evidence type="ECO:0000313" key="1">
    <source>
        <dbReference type="EMBL" id="ABG50506.1"/>
    </source>
</evidence>
<proteinExistence type="predicted"/>